<sequence length="151" mass="16443">DSSSVDSLNALTARCLSVEAIRSFRRRVEDDDSRARLRAAMADVDDLDDAYGLSSGSTEEQVEALETMPIADLERLVDAVETLLPAATGVMLRERNEYMAGRLHWLREAGESVVAVVGPAHVPGLRTLLDDPGSIPSEHVVEPRTVRFVDG</sequence>
<dbReference type="InterPro" id="IPR002816">
    <property type="entry name" value="TraB/PrgY/GumN_fam"/>
</dbReference>
<feature type="non-terminal residue" evidence="1">
    <location>
        <position position="1"/>
    </location>
</feature>
<gene>
    <name evidence="1" type="ORF">ACFQE1_20495</name>
</gene>
<reference evidence="1 2" key="1">
    <citation type="journal article" date="2019" name="Int. J. Syst. Evol. Microbiol.">
        <title>The Global Catalogue of Microorganisms (GCM) 10K type strain sequencing project: providing services to taxonomists for standard genome sequencing and annotation.</title>
        <authorList>
            <consortium name="The Broad Institute Genomics Platform"/>
            <consortium name="The Broad Institute Genome Sequencing Center for Infectious Disease"/>
            <person name="Wu L."/>
            <person name="Ma J."/>
        </authorList>
    </citation>
    <scope>NUCLEOTIDE SEQUENCE [LARGE SCALE GENOMIC DNA]</scope>
    <source>
        <strain evidence="1 2">NBRC 111368</strain>
    </source>
</reference>
<proteinExistence type="predicted"/>
<protein>
    <submittedName>
        <fullName evidence="1">TraB/GumN family protein</fullName>
    </submittedName>
</protein>
<dbReference type="Pfam" id="PF01963">
    <property type="entry name" value="TraB_PrgY_gumN"/>
    <property type="match status" value="1"/>
</dbReference>
<evidence type="ECO:0000313" key="2">
    <source>
        <dbReference type="Proteomes" id="UP001596328"/>
    </source>
</evidence>
<comment type="caution">
    <text evidence="1">The sequence shown here is derived from an EMBL/GenBank/DDBJ whole genome shotgun (WGS) entry which is preliminary data.</text>
</comment>
<accession>A0ABD5S4U4</accession>
<keyword evidence="2" id="KW-1185">Reference proteome</keyword>
<organism evidence="1 2">
    <name type="scientific">Halobium palmae</name>
    <dbReference type="NCBI Taxonomy" id="1776492"/>
    <lineage>
        <taxon>Archaea</taxon>
        <taxon>Methanobacteriati</taxon>
        <taxon>Methanobacteriota</taxon>
        <taxon>Stenosarchaea group</taxon>
        <taxon>Halobacteria</taxon>
        <taxon>Halobacteriales</taxon>
        <taxon>Haloferacaceae</taxon>
        <taxon>Halobium</taxon>
    </lineage>
</organism>
<name>A0ABD5S4U4_9EURY</name>
<dbReference type="Proteomes" id="UP001596328">
    <property type="component" value="Unassembled WGS sequence"/>
</dbReference>
<dbReference type="AlphaFoldDB" id="A0ABD5S4U4"/>
<evidence type="ECO:0000313" key="1">
    <source>
        <dbReference type="EMBL" id="MFC6726704.1"/>
    </source>
</evidence>
<dbReference type="EMBL" id="JBHSWU010001325">
    <property type="protein sequence ID" value="MFC6726704.1"/>
    <property type="molecule type" value="Genomic_DNA"/>
</dbReference>